<evidence type="ECO:0000256" key="1">
    <source>
        <dbReference type="ARBA" id="ARBA00005564"/>
    </source>
</evidence>
<dbReference type="Proteomes" id="UP000325672">
    <property type="component" value="Unassembled WGS sequence"/>
</dbReference>
<dbReference type="OrthoDB" id="9972196at2759"/>
<dbReference type="PANTHER" id="PTHR30344:SF1">
    <property type="entry name" value="6-PHOSPHOGLUCONOLACTONASE"/>
    <property type="match status" value="1"/>
</dbReference>
<proteinExistence type="inferred from homology"/>
<dbReference type="EMBL" id="ML743567">
    <property type="protein sequence ID" value="KAE8139219.1"/>
    <property type="molecule type" value="Genomic_DNA"/>
</dbReference>
<dbReference type="Gene3D" id="2.130.10.10">
    <property type="entry name" value="YVTN repeat-like/Quinoprotein amine dehydrogenase"/>
    <property type="match status" value="1"/>
</dbReference>
<dbReference type="SUPFAM" id="SSF75011">
    <property type="entry name" value="3-carboxy-cis,cis-mucoante lactonizing enzyme"/>
    <property type="match status" value="1"/>
</dbReference>
<dbReference type="GeneID" id="43643742"/>
<feature type="chain" id="PRO_5024908379" evidence="2">
    <location>
        <begin position="18"/>
        <end position="394"/>
    </location>
</feature>
<dbReference type="GO" id="GO:0017057">
    <property type="term" value="F:6-phosphogluconolactonase activity"/>
    <property type="evidence" value="ECO:0007669"/>
    <property type="project" value="TreeGrafter"/>
</dbReference>
<evidence type="ECO:0000313" key="4">
    <source>
        <dbReference type="Proteomes" id="UP000325672"/>
    </source>
</evidence>
<sequence>MKLQHLTILFIWGSAIASRLYAASYAGHVTSLSLSPSGESYELSTLSQNNDCGPSPSWLMLDGSNKILYCLDEGVGRHNGTVTSLKINLDGSFTKVGQLQTLVGPVASAFYTTAHGSGHKFLAVAHYSGSALTTYSVDPISGHFNHSQSFTFAVAAPGPIPERQDAPHPHGVVVDPSGRFVLVPDLGADLVRIFRICPTTGQLEEQPPLAVAPGSGPRHAVFWAPRNANLTRLSHVRFFLVSELDNYLRGYDVTYPNNGTLLFTKFYEGNTYGGSTPPTGSKAAGIAISPQNDRLVISNRNDNSFGPGNDSIAIFSLVKHNQTSAVSFLGSYPSFGSFPRQFDISSKDSMMAIAQQNSHKVVVTKWDMKDGTLGSVLIEQPLDGEIPAVIWDSS</sequence>
<dbReference type="AlphaFoldDB" id="A0A5N6SZM4"/>
<dbReference type="PANTHER" id="PTHR30344">
    <property type="entry name" value="6-PHOSPHOGLUCONOLACTONASE-RELATED"/>
    <property type="match status" value="1"/>
</dbReference>
<name>A0A5N6SZM4_ASPPS</name>
<protein>
    <submittedName>
        <fullName evidence="3">Lactonase, 7-bladed beta-propeller-domain-containing protein</fullName>
    </submittedName>
</protein>
<comment type="similarity">
    <text evidence="1">Belongs to the cycloisomerase 2 family.</text>
</comment>
<gene>
    <name evidence="3" type="ORF">BDV38DRAFT_281381</name>
</gene>
<dbReference type="Pfam" id="PF10282">
    <property type="entry name" value="Lactonase"/>
    <property type="match status" value="1"/>
</dbReference>
<dbReference type="InterPro" id="IPR050282">
    <property type="entry name" value="Cycloisomerase_2"/>
</dbReference>
<dbReference type="InterPro" id="IPR015943">
    <property type="entry name" value="WD40/YVTN_repeat-like_dom_sf"/>
</dbReference>
<feature type="signal peptide" evidence="2">
    <location>
        <begin position="1"/>
        <end position="17"/>
    </location>
</feature>
<evidence type="ECO:0000256" key="2">
    <source>
        <dbReference type="SAM" id="SignalP"/>
    </source>
</evidence>
<dbReference type="RefSeq" id="XP_031915282.1">
    <property type="nucleotide sequence ID" value="XM_032059532.1"/>
</dbReference>
<organism evidence="3 4">
    <name type="scientific">Aspergillus pseudotamarii</name>
    <dbReference type="NCBI Taxonomy" id="132259"/>
    <lineage>
        <taxon>Eukaryota</taxon>
        <taxon>Fungi</taxon>
        <taxon>Dikarya</taxon>
        <taxon>Ascomycota</taxon>
        <taxon>Pezizomycotina</taxon>
        <taxon>Eurotiomycetes</taxon>
        <taxon>Eurotiomycetidae</taxon>
        <taxon>Eurotiales</taxon>
        <taxon>Aspergillaceae</taxon>
        <taxon>Aspergillus</taxon>
        <taxon>Aspergillus subgen. Circumdati</taxon>
    </lineage>
</organism>
<keyword evidence="4" id="KW-1185">Reference proteome</keyword>
<evidence type="ECO:0000313" key="3">
    <source>
        <dbReference type="EMBL" id="KAE8139219.1"/>
    </source>
</evidence>
<dbReference type="InterPro" id="IPR019405">
    <property type="entry name" value="Lactonase_7-beta_prop"/>
</dbReference>
<keyword evidence="2" id="KW-0732">Signal</keyword>
<reference evidence="3 4" key="1">
    <citation type="submission" date="2019-04" db="EMBL/GenBank/DDBJ databases">
        <title>Friends and foes A comparative genomics study of 23 Aspergillus species from section Flavi.</title>
        <authorList>
            <consortium name="DOE Joint Genome Institute"/>
            <person name="Kjaerbolling I."/>
            <person name="Vesth T."/>
            <person name="Frisvad J.C."/>
            <person name="Nybo J.L."/>
            <person name="Theobald S."/>
            <person name="Kildgaard S."/>
            <person name="Isbrandt T."/>
            <person name="Kuo A."/>
            <person name="Sato A."/>
            <person name="Lyhne E.K."/>
            <person name="Kogle M.E."/>
            <person name="Wiebenga A."/>
            <person name="Kun R.S."/>
            <person name="Lubbers R.J."/>
            <person name="Makela M.R."/>
            <person name="Barry K."/>
            <person name="Chovatia M."/>
            <person name="Clum A."/>
            <person name="Daum C."/>
            <person name="Haridas S."/>
            <person name="He G."/>
            <person name="LaButti K."/>
            <person name="Lipzen A."/>
            <person name="Mondo S."/>
            <person name="Riley R."/>
            <person name="Salamov A."/>
            <person name="Simmons B.A."/>
            <person name="Magnuson J.K."/>
            <person name="Henrissat B."/>
            <person name="Mortensen U.H."/>
            <person name="Larsen T.O."/>
            <person name="Devries R.P."/>
            <person name="Grigoriev I.V."/>
            <person name="Machida M."/>
            <person name="Baker S.E."/>
            <person name="Andersen M.R."/>
        </authorList>
    </citation>
    <scope>NUCLEOTIDE SEQUENCE [LARGE SCALE GENOMIC DNA]</scope>
    <source>
        <strain evidence="3 4">CBS 117625</strain>
    </source>
</reference>
<accession>A0A5N6SZM4</accession>